<name>A0A6H1ZAQ4_9ZZZZ</name>
<protein>
    <submittedName>
        <fullName evidence="1">Uncharacterized protein</fullName>
    </submittedName>
</protein>
<proteinExistence type="predicted"/>
<sequence length="67" mass="8092">MKSICEKFRPNKNGWHTFKGMKHDYRVATNSDGECIIECDTGEAMVVDYDKWFYRNCLIDDFWRDNF</sequence>
<organism evidence="1">
    <name type="scientific">viral metagenome</name>
    <dbReference type="NCBI Taxonomy" id="1070528"/>
    <lineage>
        <taxon>unclassified sequences</taxon>
        <taxon>metagenomes</taxon>
        <taxon>organismal metagenomes</taxon>
    </lineage>
</organism>
<accession>A0A6H1ZAQ4</accession>
<dbReference type="AlphaFoldDB" id="A0A6H1ZAQ4"/>
<dbReference type="EMBL" id="MT144599">
    <property type="protein sequence ID" value="QJH94312.1"/>
    <property type="molecule type" value="Genomic_DNA"/>
</dbReference>
<reference evidence="1" key="1">
    <citation type="submission" date="2020-03" db="EMBL/GenBank/DDBJ databases">
        <title>The deep terrestrial virosphere.</title>
        <authorList>
            <person name="Holmfeldt K."/>
            <person name="Nilsson E."/>
            <person name="Simone D."/>
            <person name="Lopez-Fernandez M."/>
            <person name="Wu X."/>
            <person name="de Brujin I."/>
            <person name="Lundin D."/>
            <person name="Andersson A."/>
            <person name="Bertilsson S."/>
            <person name="Dopson M."/>
        </authorList>
    </citation>
    <scope>NUCLEOTIDE SEQUENCE</scope>
    <source>
        <strain evidence="1">TM448A00171</strain>
        <strain evidence="2">TM448B00200</strain>
    </source>
</reference>
<dbReference type="EMBL" id="MT143984">
    <property type="protein sequence ID" value="QJA44986.1"/>
    <property type="molecule type" value="Genomic_DNA"/>
</dbReference>
<gene>
    <name evidence="1" type="ORF">TM448A00171_0005</name>
    <name evidence="2" type="ORF">TM448B00200_0019</name>
</gene>
<evidence type="ECO:0000313" key="2">
    <source>
        <dbReference type="EMBL" id="QJH94312.1"/>
    </source>
</evidence>
<evidence type="ECO:0000313" key="1">
    <source>
        <dbReference type="EMBL" id="QJA44986.1"/>
    </source>
</evidence>